<name>A0A1I1I2G3_9BACT</name>
<dbReference type="InterPro" id="IPR011042">
    <property type="entry name" value="6-blade_b-propeller_TolB-like"/>
</dbReference>
<evidence type="ECO:0000256" key="2">
    <source>
        <dbReference type="SAM" id="SignalP"/>
    </source>
</evidence>
<dbReference type="OrthoDB" id="9797498at2"/>
<feature type="chain" id="PRO_5011600448" evidence="2">
    <location>
        <begin position="36"/>
        <end position="307"/>
    </location>
</feature>
<dbReference type="Proteomes" id="UP000198598">
    <property type="component" value="Unassembled WGS sequence"/>
</dbReference>
<evidence type="ECO:0000313" key="3">
    <source>
        <dbReference type="EMBL" id="SFC28408.1"/>
    </source>
</evidence>
<keyword evidence="2" id="KW-0732">Signal</keyword>
<feature type="signal peptide" evidence="2">
    <location>
        <begin position="1"/>
        <end position="35"/>
    </location>
</feature>
<dbReference type="SUPFAM" id="SSF82171">
    <property type="entry name" value="DPP6 N-terminal domain-like"/>
    <property type="match status" value="1"/>
</dbReference>
<protein>
    <submittedName>
        <fullName evidence="3">WD40-like Beta Propeller Repeat</fullName>
    </submittedName>
</protein>
<dbReference type="InterPro" id="IPR011659">
    <property type="entry name" value="WD40"/>
</dbReference>
<dbReference type="AlphaFoldDB" id="A0A1I1I2G3"/>
<proteinExistence type="inferred from homology"/>
<dbReference type="EMBL" id="FOLQ01000001">
    <property type="protein sequence ID" value="SFC28408.1"/>
    <property type="molecule type" value="Genomic_DNA"/>
</dbReference>
<accession>A0A1I1I2G3</accession>
<organism evidence="3 4">
    <name type="scientific">Spirosoma endophyticum</name>
    <dbReference type="NCBI Taxonomy" id="662367"/>
    <lineage>
        <taxon>Bacteria</taxon>
        <taxon>Pseudomonadati</taxon>
        <taxon>Bacteroidota</taxon>
        <taxon>Cytophagia</taxon>
        <taxon>Cytophagales</taxon>
        <taxon>Cytophagaceae</taxon>
        <taxon>Spirosoma</taxon>
    </lineage>
</organism>
<dbReference type="Gene3D" id="2.120.10.30">
    <property type="entry name" value="TolB, C-terminal domain"/>
    <property type="match status" value="1"/>
</dbReference>
<dbReference type="PANTHER" id="PTHR36842">
    <property type="entry name" value="PROTEIN TOLB HOMOLOG"/>
    <property type="match status" value="1"/>
</dbReference>
<reference evidence="3" key="1">
    <citation type="submission" date="2016-10" db="EMBL/GenBank/DDBJ databases">
        <authorList>
            <person name="de Groot N.N."/>
        </authorList>
    </citation>
    <scope>NUCLEOTIDE SEQUENCE [LARGE SCALE GENOMIC DNA]</scope>
    <source>
        <strain evidence="3">DSM 26130</strain>
    </source>
</reference>
<dbReference type="PANTHER" id="PTHR36842:SF1">
    <property type="entry name" value="PROTEIN TOLB"/>
    <property type="match status" value="1"/>
</dbReference>
<gene>
    <name evidence="3" type="ORF">SAMN05216167_101798</name>
</gene>
<dbReference type="Pfam" id="PF07676">
    <property type="entry name" value="PD40"/>
    <property type="match status" value="1"/>
</dbReference>
<keyword evidence="4" id="KW-1185">Reference proteome</keyword>
<dbReference type="RefSeq" id="WP_093823118.1">
    <property type="nucleotide sequence ID" value="NZ_FOLQ01000001.1"/>
</dbReference>
<evidence type="ECO:0000256" key="1">
    <source>
        <dbReference type="ARBA" id="ARBA00009820"/>
    </source>
</evidence>
<dbReference type="STRING" id="662367.SAMN05216167_101798"/>
<sequence>MPFLKKVLPRGVNRLFTLSVIVSAFATLSANVALGQSPPDADIFLVDLTLTSQPAQVGKPVNITQRKGYDNQPSFTTDGKSILYTAMQDDGQTDIYRYDLQQRTSSPLTRTAESEYSATVTQDRAYFSVIRVEKDKTQRLWKFPISGTGEPMLVLEKVKPVGYHCWLTGDWLALFILGSPNSLQLAHVGAGDTTRIESSIGRSLHKIPGKNALSFVHKRTATEWDIKQLDLKTNQMTTIAPTLAGSEDFVWTPDGTLLMCQGTALYQLKPGATPTWTKLADFSSLGIKQLNRLAIDGEGKKLALVGQ</sequence>
<evidence type="ECO:0000313" key="4">
    <source>
        <dbReference type="Proteomes" id="UP000198598"/>
    </source>
</evidence>
<comment type="similarity">
    <text evidence="1">Belongs to the TolB family.</text>
</comment>